<gene>
    <name evidence="4" type="ORF">E0L32_011447</name>
</gene>
<dbReference type="Pfam" id="PF06824">
    <property type="entry name" value="Glyco_hydro_125"/>
    <property type="match status" value="1"/>
</dbReference>
<accession>A0A507B6W2</accession>
<dbReference type="Gene3D" id="1.20.1610.10">
    <property type="entry name" value="alpha-1,2-mannosidases domains"/>
    <property type="match status" value="1"/>
</dbReference>
<dbReference type="GO" id="GO:0030246">
    <property type="term" value="F:carbohydrate binding"/>
    <property type="evidence" value="ECO:0007669"/>
    <property type="project" value="InterPro"/>
</dbReference>
<dbReference type="InterPro" id="IPR012341">
    <property type="entry name" value="6hp_glycosidase-like_sf"/>
</dbReference>
<dbReference type="STRING" id="1093900.A0A507B6W2"/>
<feature type="domain" description="Glycosyl hydrolase family 92" evidence="2">
    <location>
        <begin position="871"/>
        <end position="1003"/>
    </location>
</feature>
<dbReference type="InterPro" id="IPR014718">
    <property type="entry name" value="GH-type_carb-bd"/>
</dbReference>
<proteinExistence type="predicted"/>
<sequence>MARMLIVLGMTIVVSTALAQLFECPDYTQYARRPHEPVSKGKLKLPYQRPAPACRKFNLTEVETTIEDMRDVVKDPDLFRLFENCFPNTLDTAITWKGLASDSKDEELTFITTGDINAMWLRDSANQLQSYKSLLKPNSSRSSLASLFRGAINLHARYVKGAPFCNAFQAPIESNLTVENNLSSSGDFIDPYFPVNLVFECKYELDSLAAFLQLSYDYFIATGDKAFFGKHDWVAAVETLLNTTTDLQTGTYGADGTVIKAPYRFQRQTSVASETLPNAGEGNPVKNGTGLVRSAFRPSDDACIYQLFIPANMQFARYLRDCAEIMRAFDQQLSRRMTGFADNVRRGIEKYGKTVHPDYGTVYAYEVDGFGSHSMMDDANIPSLLSAPMLGYLDKKDEIYQNTRKFVLSHDNPYFMHGPVMNSTGGPHIGPGMAWPMSLIVQIMTTDDDAEIIDALGQLVASTDGLGLMHESISSHNQKIWTRQWFAWTNGLFGQMMLDLKERKPHLLVGDKDVQVCIRLRSRHFEELQTYRDTMSWAAKAKSYGYRPRIAPIHLHGGMPRPSRVLLIILVFVCVITFLPRPGGSGFFGGRFSPGRPGAQRGRQGDILRFVDPLIGTTNGGHVFPGATLPYGMAKAVADTHSHAENAAGFVSDDNGVIGFSHMHDSGTGGNPSLGNFPLFVHPGCPSDNVTRCQYTTMSRLVARVNGSATARPGYFAIGLNNSVAAEMTASEHTALYRFSFPRANTALNADGVEVPLSPLVLVDLNDLGSTRSWGGIQVYPESGRIIGDGRFTPSFGVGNYEAYFCADFRGADVRRRGTYSGTEATEDELALNGVGSGWGISGSAGAWIQFQRPADYLLARVGVSFMSTDQACANAEREVPDFGFDRLVKEAEDQWREKLSVIEVDAKGVSEELQTTFWSGLYRALLSPQNYTGENPLWKSDEPYFDSFYCIWDSFRAQHPLLTIIDPAAQTDMIRALIDIYRHEGKLPDCRMSFCKGYSQVTIPKTASSSPKPCRMTTYTTLQGGSNADIVLADAFVKNLTEGIDWKTAYEAVVSDAEVEPGNWGTSGRGNLVSYHSLGYIPWDDVDTNGTGPHSRTISRLVEYAYDDFAISLMAEGLGRAADADKYRARGANWRNVWNPAQRDVYRDADTQDVVGTEFTGFMQPRLVNGSFRYHNTRLCSPVNNFHSCYYDTSHDTYEGSPWLYSFFVPQDMRGLVAAMGGPDTFVRRLDFFHRSGIAYMGNEPTFLPVFQFHYGGRPGMSSYWAHEYIPSLFNASVNGIPGNDDCAMGAFSAMALMGFFPVAGQDVYLLTPPFFREVSIRAKLGGGRAVIRVANFDPTYAAKYIQSATLNGKPYTKSWIGHDFFLRGGVLEFKVGTKEGSWGTAEEDLPPSFYPLLSQTT</sequence>
<dbReference type="Gene3D" id="1.50.10.10">
    <property type="match status" value="1"/>
</dbReference>
<feature type="domain" description="Glycosyl hydrolase family 92" evidence="2">
    <location>
        <begin position="1015"/>
        <end position="1378"/>
    </location>
</feature>
<dbReference type="InterPro" id="IPR012939">
    <property type="entry name" value="Glyco_hydro_92"/>
</dbReference>
<keyword evidence="5" id="KW-1185">Reference proteome</keyword>
<dbReference type="Proteomes" id="UP000319257">
    <property type="component" value="Unassembled WGS sequence"/>
</dbReference>
<dbReference type="GO" id="GO:0005975">
    <property type="term" value="P:carbohydrate metabolic process"/>
    <property type="evidence" value="ECO:0007669"/>
    <property type="project" value="InterPro"/>
</dbReference>
<evidence type="ECO:0000313" key="5">
    <source>
        <dbReference type="Proteomes" id="UP000319257"/>
    </source>
</evidence>
<dbReference type="InterPro" id="IPR041371">
    <property type="entry name" value="GH92_N"/>
</dbReference>
<dbReference type="PANTHER" id="PTHR31047">
    <property type="entry name" value="MEIOTICALLY UP-REGULATED GENE 157 PROTEIN"/>
    <property type="match status" value="1"/>
</dbReference>
<protein>
    <recommendedName>
        <fullName evidence="6">Alpha-1,2-mannosidase</fullName>
    </recommendedName>
</protein>
<evidence type="ECO:0008006" key="6">
    <source>
        <dbReference type="Google" id="ProtNLM"/>
    </source>
</evidence>
<dbReference type="Pfam" id="PF07971">
    <property type="entry name" value="Glyco_hydro_92"/>
    <property type="match status" value="2"/>
</dbReference>
<organism evidence="4 5">
    <name type="scientific">Thyridium curvatum</name>
    <dbReference type="NCBI Taxonomy" id="1093900"/>
    <lineage>
        <taxon>Eukaryota</taxon>
        <taxon>Fungi</taxon>
        <taxon>Dikarya</taxon>
        <taxon>Ascomycota</taxon>
        <taxon>Pezizomycotina</taxon>
        <taxon>Sordariomycetes</taxon>
        <taxon>Sordariomycetidae</taxon>
        <taxon>Thyridiales</taxon>
        <taxon>Thyridiaceae</taxon>
        <taxon>Thyridium</taxon>
    </lineage>
</organism>
<dbReference type="SUPFAM" id="SSF48208">
    <property type="entry name" value="Six-hairpin glycosidases"/>
    <property type="match status" value="2"/>
</dbReference>
<comment type="caution">
    <text evidence="4">The sequence shown here is derived from an EMBL/GenBank/DDBJ whole genome shotgun (WGS) entry which is preliminary data.</text>
</comment>
<feature type="chain" id="PRO_5021416518" description="Alpha-1,2-mannosidase" evidence="1">
    <location>
        <begin position="20"/>
        <end position="1403"/>
    </location>
</feature>
<evidence type="ECO:0000313" key="4">
    <source>
        <dbReference type="EMBL" id="TPX18895.1"/>
    </source>
</evidence>
<dbReference type="Gene3D" id="1.20.1050.60">
    <property type="entry name" value="alpha-1,2-mannosidase"/>
    <property type="match status" value="1"/>
</dbReference>
<dbReference type="RefSeq" id="XP_031000606.1">
    <property type="nucleotide sequence ID" value="XM_031134177.1"/>
</dbReference>
<feature type="domain" description="Glycosyl hydrolase family 92 N-terminal" evidence="3">
    <location>
        <begin position="610"/>
        <end position="865"/>
    </location>
</feature>
<dbReference type="GeneID" id="41978894"/>
<dbReference type="EMBL" id="SKBQ01000106">
    <property type="protein sequence ID" value="TPX18895.1"/>
    <property type="molecule type" value="Genomic_DNA"/>
</dbReference>
<feature type="signal peptide" evidence="1">
    <location>
        <begin position="1"/>
        <end position="19"/>
    </location>
</feature>
<dbReference type="Gene3D" id="2.70.98.10">
    <property type="match status" value="1"/>
</dbReference>
<evidence type="ECO:0000259" key="3">
    <source>
        <dbReference type="Pfam" id="PF17678"/>
    </source>
</evidence>
<dbReference type="SMART" id="SM01149">
    <property type="entry name" value="DUF1237"/>
    <property type="match status" value="1"/>
</dbReference>
<dbReference type="OrthoDB" id="449263at2759"/>
<evidence type="ECO:0000259" key="2">
    <source>
        <dbReference type="Pfam" id="PF07971"/>
    </source>
</evidence>
<name>A0A507B6W2_9PEZI</name>
<dbReference type="InterPro" id="IPR008928">
    <property type="entry name" value="6-hairpin_glycosidase_sf"/>
</dbReference>
<evidence type="ECO:0000256" key="1">
    <source>
        <dbReference type="SAM" id="SignalP"/>
    </source>
</evidence>
<dbReference type="PANTHER" id="PTHR31047:SF1">
    <property type="entry name" value="DUF1237 DOMAIN-CONTAINING PROTEIN"/>
    <property type="match status" value="1"/>
</dbReference>
<keyword evidence="1" id="KW-0732">Signal</keyword>
<dbReference type="InterPro" id="IPR008313">
    <property type="entry name" value="GH125"/>
</dbReference>
<dbReference type="Pfam" id="PF17678">
    <property type="entry name" value="Glyco_hydro_92N"/>
    <property type="match status" value="1"/>
</dbReference>
<dbReference type="FunFam" id="2.70.98.10:FF:000010">
    <property type="entry name" value="Alpha-1,2-mannosidase family protein"/>
    <property type="match status" value="1"/>
</dbReference>
<dbReference type="InParanoid" id="A0A507B6W2"/>
<dbReference type="GO" id="GO:0003824">
    <property type="term" value="F:catalytic activity"/>
    <property type="evidence" value="ECO:0007669"/>
    <property type="project" value="UniProtKB-ARBA"/>
</dbReference>
<reference evidence="4 5" key="1">
    <citation type="submission" date="2019-06" db="EMBL/GenBank/DDBJ databases">
        <title>Draft genome sequence of the filamentous fungus Phialemoniopsis curvata isolated from diesel fuel.</title>
        <authorList>
            <person name="Varaljay V.A."/>
            <person name="Lyon W.J."/>
            <person name="Crouch A.L."/>
            <person name="Drake C.E."/>
            <person name="Hollomon J.M."/>
            <person name="Nadeau L.J."/>
            <person name="Nunn H.S."/>
            <person name="Stevenson B.S."/>
            <person name="Bojanowski C.L."/>
            <person name="Crookes-Goodson W.J."/>
        </authorList>
    </citation>
    <scope>NUCLEOTIDE SEQUENCE [LARGE SCALE GENOMIC DNA]</scope>
    <source>
        <strain evidence="4 5">D216</strain>
    </source>
</reference>